<gene>
    <name evidence="6" type="ORF">GHK86_08625</name>
</gene>
<sequence length="196" mass="20645">VSLLHGGPGGGRFRTVSASSDRVREVDESQYRSLAGPGIDAMRSGVEIAATLNGRWPSFTADAGAVGIRAAWSLPLRVGDATIGALNLYSYGRPLWDERAGVLARALADQAAVVLANVAALSEAELANRALRRALRTQELIGQAEGILMARQHIDGDAAFDVLRRASQRTNRKLRDLAAEIVDSVSRPAPGPPAGA</sequence>
<feature type="non-terminal residue" evidence="6">
    <location>
        <position position="1"/>
    </location>
</feature>
<dbReference type="InterPro" id="IPR036388">
    <property type="entry name" value="WH-like_DNA-bd_sf"/>
</dbReference>
<feature type="domain" description="ANTAR" evidence="5">
    <location>
        <begin position="121"/>
        <end position="182"/>
    </location>
</feature>
<keyword evidence="2" id="KW-0418">Kinase</keyword>
<dbReference type="SUPFAM" id="SSF55781">
    <property type="entry name" value="GAF domain-like"/>
    <property type="match status" value="1"/>
</dbReference>
<evidence type="ECO:0000259" key="5">
    <source>
        <dbReference type="PROSITE" id="PS50921"/>
    </source>
</evidence>
<dbReference type="Pfam" id="PF13185">
    <property type="entry name" value="GAF_2"/>
    <property type="match status" value="1"/>
</dbReference>
<evidence type="ECO:0000256" key="2">
    <source>
        <dbReference type="ARBA" id="ARBA00022777"/>
    </source>
</evidence>
<proteinExistence type="predicted"/>
<keyword evidence="4" id="KW-0804">Transcription</keyword>
<reference evidence="6 7" key="1">
    <citation type="submission" date="2019-11" db="EMBL/GenBank/DDBJ databases">
        <title>Acidiferrimicrobium australis gen. nov., sp. nov., an acidophilic and obligately heterotrophic, member of the Actinobacteria that catalyses dissimilatory oxido- reduction of iron isolated from metal-rich acidic water in Chile.</title>
        <authorList>
            <person name="Gonzalez D."/>
            <person name="Huber K."/>
            <person name="Hedrich S."/>
            <person name="Rojas-Villalobos C."/>
            <person name="Quatrini R."/>
            <person name="Dinamarca M.A."/>
            <person name="Schwarz A."/>
            <person name="Canales C."/>
            <person name="Nancucheo I."/>
        </authorList>
    </citation>
    <scope>NUCLEOTIDE SEQUENCE [LARGE SCALE GENOMIC DNA]</scope>
    <source>
        <strain evidence="6 7">USS-CCA1</strain>
    </source>
</reference>
<accession>A0ABW9QTM4</accession>
<dbReference type="Proteomes" id="UP000437736">
    <property type="component" value="Unassembled WGS sequence"/>
</dbReference>
<evidence type="ECO:0000313" key="7">
    <source>
        <dbReference type="Proteomes" id="UP000437736"/>
    </source>
</evidence>
<keyword evidence="7" id="KW-1185">Reference proteome</keyword>
<keyword evidence="3" id="KW-0805">Transcription regulation</keyword>
<dbReference type="Gene3D" id="3.30.450.40">
    <property type="match status" value="1"/>
</dbReference>
<evidence type="ECO:0000256" key="4">
    <source>
        <dbReference type="ARBA" id="ARBA00023163"/>
    </source>
</evidence>
<dbReference type="Gene3D" id="1.10.10.10">
    <property type="entry name" value="Winged helix-like DNA-binding domain superfamily/Winged helix DNA-binding domain"/>
    <property type="match status" value="1"/>
</dbReference>
<organism evidence="6 7">
    <name type="scientific">Acidiferrimicrobium australe</name>
    <dbReference type="NCBI Taxonomy" id="2664430"/>
    <lineage>
        <taxon>Bacteria</taxon>
        <taxon>Bacillati</taxon>
        <taxon>Actinomycetota</taxon>
        <taxon>Acidimicrobiia</taxon>
        <taxon>Acidimicrobiales</taxon>
        <taxon>Acidimicrobiaceae</taxon>
        <taxon>Acidiferrimicrobium</taxon>
    </lineage>
</organism>
<dbReference type="Pfam" id="PF03861">
    <property type="entry name" value="ANTAR"/>
    <property type="match status" value="1"/>
</dbReference>
<dbReference type="EMBL" id="WJHE01000388">
    <property type="protein sequence ID" value="MST32784.1"/>
    <property type="molecule type" value="Genomic_DNA"/>
</dbReference>
<name>A0ABW9QTM4_9ACTN</name>
<dbReference type="InterPro" id="IPR029016">
    <property type="entry name" value="GAF-like_dom_sf"/>
</dbReference>
<keyword evidence="1" id="KW-0808">Transferase</keyword>
<protein>
    <submittedName>
        <fullName evidence="6">ANTAR domain-containing protein</fullName>
    </submittedName>
</protein>
<dbReference type="PROSITE" id="PS50921">
    <property type="entry name" value="ANTAR"/>
    <property type="match status" value="1"/>
</dbReference>
<evidence type="ECO:0000313" key="6">
    <source>
        <dbReference type="EMBL" id="MST32784.1"/>
    </source>
</evidence>
<dbReference type="SMART" id="SM01012">
    <property type="entry name" value="ANTAR"/>
    <property type="match status" value="1"/>
</dbReference>
<dbReference type="InterPro" id="IPR005561">
    <property type="entry name" value="ANTAR"/>
</dbReference>
<dbReference type="InterPro" id="IPR003018">
    <property type="entry name" value="GAF"/>
</dbReference>
<dbReference type="SUPFAM" id="SSF52172">
    <property type="entry name" value="CheY-like"/>
    <property type="match status" value="1"/>
</dbReference>
<evidence type="ECO:0000256" key="1">
    <source>
        <dbReference type="ARBA" id="ARBA00022679"/>
    </source>
</evidence>
<comment type="caution">
    <text evidence="6">The sequence shown here is derived from an EMBL/GenBank/DDBJ whole genome shotgun (WGS) entry which is preliminary data.</text>
</comment>
<dbReference type="InterPro" id="IPR011006">
    <property type="entry name" value="CheY-like_superfamily"/>
</dbReference>
<evidence type="ECO:0000256" key="3">
    <source>
        <dbReference type="ARBA" id="ARBA00023015"/>
    </source>
</evidence>